<dbReference type="Gramene" id="RZC77301">
    <property type="protein sequence ID" value="RZC77301"/>
    <property type="gene ID" value="C5167_001479"/>
</dbReference>
<dbReference type="GO" id="GO:0022627">
    <property type="term" value="C:cytosolic small ribosomal subunit"/>
    <property type="evidence" value="ECO:0007669"/>
    <property type="project" value="TreeGrafter"/>
</dbReference>
<dbReference type="PANTHER" id="PTHR11581">
    <property type="entry name" value="30S/40S RIBOSOMAL PROTEIN S4"/>
    <property type="match status" value="1"/>
</dbReference>
<dbReference type="CDD" id="cd06087">
    <property type="entry name" value="KOW_RPS4"/>
    <property type="match status" value="1"/>
</dbReference>
<dbReference type="Gene3D" id="2.30.30.30">
    <property type="match status" value="1"/>
</dbReference>
<proteinExistence type="predicted"/>
<reference evidence="2 3" key="1">
    <citation type="journal article" date="2018" name="Science">
        <title>The opium poppy genome and morphinan production.</title>
        <authorList>
            <person name="Guo L."/>
            <person name="Winzer T."/>
            <person name="Yang X."/>
            <person name="Li Y."/>
            <person name="Ning Z."/>
            <person name="He Z."/>
            <person name="Teodor R."/>
            <person name="Lu Y."/>
            <person name="Bowser T.A."/>
            <person name="Graham I.A."/>
            <person name="Ye K."/>
        </authorList>
    </citation>
    <scope>NUCLEOTIDE SEQUENCE [LARGE SCALE GENOMIC DNA]</scope>
    <source>
        <strain evidence="3">cv. HN1</strain>
        <tissue evidence="2">Leaves</tissue>
    </source>
</reference>
<organism evidence="2 3">
    <name type="scientific">Papaver somniferum</name>
    <name type="common">Opium poppy</name>
    <dbReference type="NCBI Taxonomy" id="3469"/>
    <lineage>
        <taxon>Eukaryota</taxon>
        <taxon>Viridiplantae</taxon>
        <taxon>Streptophyta</taxon>
        <taxon>Embryophyta</taxon>
        <taxon>Tracheophyta</taxon>
        <taxon>Spermatophyta</taxon>
        <taxon>Magnoliopsida</taxon>
        <taxon>Ranunculales</taxon>
        <taxon>Papaveraceae</taxon>
        <taxon>Papaveroideae</taxon>
        <taxon>Papaver</taxon>
    </lineage>
</organism>
<accession>A0A4Y7KYX3</accession>
<gene>
    <name evidence="2" type="ORF">C5167_001479</name>
</gene>
<dbReference type="STRING" id="3469.A0A4Y7KYX3"/>
<dbReference type="GO" id="GO:0006412">
    <property type="term" value="P:translation"/>
    <property type="evidence" value="ECO:0007669"/>
    <property type="project" value="InterPro"/>
</dbReference>
<dbReference type="InterPro" id="IPR041982">
    <property type="entry name" value="Ribosomal_eS4_KOW"/>
</dbReference>
<keyword evidence="1" id="KW-0732">Signal</keyword>
<feature type="chain" id="PRO_5021487176" evidence="1">
    <location>
        <begin position="35"/>
        <end position="159"/>
    </location>
</feature>
<dbReference type="GO" id="GO:0003723">
    <property type="term" value="F:RNA binding"/>
    <property type="evidence" value="ECO:0007669"/>
    <property type="project" value="TreeGrafter"/>
</dbReference>
<sequence>MTPLGFMLRATRSLISSNLTLVTLSWLLEEETEAVLVSLRTREKHKGSFDTLHIQDNTGHEFPTHLENVFTIDKGRRLEAMMTLPKEGYQVNHHRIGKVASRSTRSLYRLSLLLLKFYYGDKILICFWYFIKEFLWIALFSYFEVFLQCELKNLCYGTV</sequence>
<dbReference type="AlphaFoldDB" id="A0A4Y7KYX3"/>
<dbReference type="InterPro" id="IPR014722">
    <property type="entry name" value="Rib_uL2_dom2"/>
</dbReference>
<evidence type="ECO:0000313" key="3">
    <source>
        <dbReference type="Proteomes" id="UP000316621"/>
    </source>
</evidence>
<keyword evidence="3" id="KW-1185">Reference proteome</keyword>
<evidence type="ECO:0000256" key="1">
    <source>
        <dbReference type="SAM" id="SignalP"/>
    </source>
</evidence>
<protein>
    <submittedName>
        <fullName evidence="2">Uncharacterized protein</fullName>
    </submittedName>
</protein>
<dbReference type="InterPro" id="IPR000876">
    <property type="entry name" value="Ribosomal_eS4"/>
</dbReference>
<name>A0A4Y7KYX3_PAPSO</name>
<evidence type="ECO:0000313" key="2">
    <source>
        <dbReference type="EMBL" id="RZC77301.1"/>
    </source>
</evidence>
<dbReference type="PANTHER" id="PTHR11581:SF0">
    <property type="entry name" value="SMALL RIBOSOMAL SUBUNIT PROTEIN ES4"/>
    <property type="match status" value="1"/>
</dbReference>
<dbReference type="EMBL" id="CM010723">
    <property type="protein sequence ID" value="RZC77301.1"/>
    <property type="molecule type" value="Genomic_DNA"/>
</dbReference>
<dbReference type="Proteomes" id="UP000316621">
    <property type="component" value="Chromosome 9"/>
</dbReference>
<feature type="signal peptide" evidence="1">
    <location>
        <begin position="1"/>
        <end position="34"/>
    </location>
</feature>
<dbReference type="GO" id="GO:0003735">
    <property type="term" value="F:structural constituent of ribosome"/>
    <property type="evidence" value="ECO:0007669"/>
    <property type="project" value="InterPro"/>
</dbReference>